<dbReference type="Pfam" id="PF13843">
    <property type="entry name" value="DDE_Tnp_1_7"/>
    <property type="match status" value="1"/>
</dbReference>
<gene>
    <name evidence="2" type="ORF">PHMEG_00032812</name>
</gene>
<dbReference type="Proteomes" id="UP000198211">
    <property type="component" value="Unassembled WGS sequence"/>
</dbReference>
<accession>A0A225UV33</accession>
<name>A0A225UV33_9STRA</name>
<protein>
    <recommendedName>
        <fullName evidence="1">PiggyBac transposable element-derived protein domain-containing protein</fullName>
    </recommendedName>
</protein>
<evidence type="ECO:0000313" key="2">
    <source>
        <dbReference type="EMBL" id="OWY96821.1"/>
    </source>
</evidence>
<feature type="domain" description="PiggyBac transposable element-derived protein" evidence="1">
    <location>
        <begin position="23"/>
        <end position="177"/>
    </location>
</feature>
<reference evidence="3" key="1">
    <citation type="submission" date="2017-03" db="EMBL/GenBank/DDBJ databases">
        <title>Phytopthora megakarya and P. palmivora, two closely related causual agents of cacao black pod achieved similar genome size and gene model numbers by different mechanisms.</title>
        <authorList>
            <person name="Ali S."/>
            <person name="Shao J."/>
            <person name="Larry D.J."/>
            <person name="Kronmiller B."/>
            <person name="Shen D."/>
            <person name="Strem M.D."/>
            <person name="Melnick R.L."/>
            <person name="Guiltinan M.J."/>
            <person name="Tyler B.M."/>
            <person name="Meinhardt L.W."/>
            <person name="Bailey B.A."/>
        </authorList>
    </citation>
    <scope>NUCLEOTIDE SEQUENCE [LARGE SCALE GENOMIC DNA]</scope>
    <source>
        <strain evidence="3">zdho120</strain>
    </source>
</reference>
<dbReference type="AlphaFoldDB" id="A0A225UV33"/>
<comment type="caution">
    <text evidence="2">The sequence shown here is derived from an EMBL/GenBank/DDBJ whole genome shotgun (WGS) entry which is preliminary data.</text>
</comment>
<dbReference type="PANTHER" id="PTHR46599:SF3">
    <property type="entry name" value="PIGGYBAC TRANSPOSABLE ELEMENT-DERIVED PROTEIN 4"/>
    <property type="match status" value="1"/>
</dbReference>
<proteinExistence type="predicted"/>
<evidence type="ECO:0000259" key="1">
    <source>
        <dbReference type="Pfam" id="PF13843"/>
    </source>
</evidence>
<dbReference type="PANTHER" id="PTHR46599">
    <property type="entry name" value="PIGGYBAC TRANSPOSABLE ELEMENT-DERIVED PROTEIN 4"/>
    <property type="match status" value="1"/>
</dbReference>
<keyword evidence="3" id="KW-1185">Reference proteome</keyword>
<dbReference type="EMBL" id="NBNE01011182">
    <property type="protein sequence ID" value="OWY96821.1"/>
    <property type="molecule type" value="Genomic_DNA"/>
</dbReference>
<evidence type="ECO:0000313" key="3">
    <source>
        <dbReference type="Proteomes" id="UP000198211"/>
    </source>
</evidence>
<dbReference type="InterPro" id="IPR029526">
    <property type="entry name" value="PGBD"/>
</dbReference>
<organism evidence="2 3">
    <name type="scientific">Phytophthora megakarya</name>
    <dbReference type="NCBI Taxonomy" id="4795"/>
    <lineage>
        <taxon>Eukaryota</taxon>
        <taxon>Sar</taxon>
        <taxon>Stramenopiles</taxon>
        <taxon>Oomycota</taxon>
        <taxon>Peronosporomycetes</taxon>
        <taxon>Peronosporales</taxon>
        <taxon>Peronosporaceae</taxon>
        <taxon>Phytophthora</taxon>
    </lineage>
</organism>
<dbReference type="OrthoDB" id="124317at2759"/>
<dbReference type="STRING" id="4795.A0A225UV33"/>
<sequence length="268" mass="30496">MYQHRVANNEEVTREDVLLNETKRHKTIKVQEIIHCIGLFVARMLCLHKRRFADHWASTTSGAVPKGTFGQYMSKARFGRIMQNLHFTDNTDARSATDRAWKVRSVVETLQETFGRGYHTPPILSFDETIIPSRSRHNVTRQFMKDKLHKWGTKLFLTCCSETAYCLRLEVFCGTEQHFDELGGESPTQYLADPNSGPAALALRFLARNVYTMGTIQTNKKGFPPALITSHDSGPPDLPRGASIVAVAKYCPQLQSLLWWGRLLRRGE</sequence>